<dbReference type="GO" id="GO:0015031">
    <property type="term" value="P:protein transport"/>
    <property type="evidence" value="ECO:0007669"/>
    <property type="project" value="UniProtKB-KW"/>
</dbReference>
<gene>
    <name evidence="9" type="ORF">X943_000516</name>
</gene>
<dbReference type="GO" id="GO:0046872">
    <property type="term" value="F:metal ion binding"/>
    <property type="evidence" value="ECO:0007669"/>
    <property type="project" value="UniProtKB-KW"/>
</dbReference>
<dbReference type="GO" id="GO:0030904">
    <property type="term" value="C:retromer complex"/>
    <property type="evidence" value="ECO:0007669"/>
    <property type="project" value="InterPro"/>
</dbReference>
<dbReference type="GO" id="GO:0042147">
    <property type="term" value="P:retrograde transport, endosome to Golgi"/>
    <property type="evidence" value="ECO:0007669"/>
    <property type="project" value="InterPro"/>
</dbReference>
<dbReference type="Pfam" id="PF12850">
    <property type="entry name" value="Metallophos_2"/>
    <property type="match status" value="1"/>
</dbReference>
<evidence type="ECO:0000259" key="8">
    <source>
        <dbReference type="Pfam" id="PF12850"/>
    </source>
</evidence>
<keyword evidence="6" id="KW-0653">Protein transport</keyword>
<dbReference type="InterPro" id="IPR024654">
    <property type="entry name" value="Calcineurin-like_PHP_lpxH"/>
</dbReference>
<evidence type="ECO:0000256" key="7">
    <source>
        <dbReference type="RuleBase" id="RU362040"/>
    </source>
</evidence>
<dbReference type="PANTHER" id="PTHR11124">
    <property type="entry name" value="VACUOLAR SORTING PROTEIN VPS29"/>
    <property type="match status" value="1"/>
</dbReference>
<dbReference type="Proteomes" id="UP001195914">
    <property type="component" value="Unassembled WGS sequence"/>
</dbReference>
<dbReference type="Gene3D" id="3.60.21.10">
    <property type="match status" value="1"/>
</dbReference>
<dbReference type="InterPro" id="IPR000979">
    <property type="entry name" value="Phosphodiesterase_MJ0936/Vps29"/>
</dbReference>
<evidence type="ECO:0000256" key="4">
    <source>
        <dbReference type="ARBA" id="ARBA00022723"/>
    </source>
</evidence>
<sequence length="246" mass="27005">MSSGADDLGELLMVIGDLHVPQRAVDLPQCFRELLNTDKIKQVLCTGNLGSQAMMDLLLGISPNLHIVKGDFDQDQDLPEEIAIKVGNFRIGIINGYQFSSWGDKQVAYEHAKDMNVDVLVYGHSHVSDVSKVMGKILVNPGSATGAFQPWAPNAIPTFMLMAVQGSKITIYVYEEHDGQATVVMSEVDQEQDDVTPSSSQVSAKALLATKKGRNSMIEVQPLICNQRSVAWAYGFCNCENICWVR</sequence>
<dbReference type="InterPro" id="IPR028661">
    <property type="entry name" value="Vps29"/>
</dbReference>
<proteinExistence type="inferred from homology"/>
<accession>A0AAD9LEI9</accession>
<dbReference type="EMBL" id="JAHBMH010000073">
    <property type="protein sequence ID" value="KAK1932724.1"/>
    <property type="molecule type" value="Genomic_DNA"/>
</dbReference>
<comment type="similarity">
    <text evidence="1 7">Belongs to the VPS29 family.</text>
</comment>
<reference evidence="9" key="2">
    <citation type="submission" date="2021-05" db="EMBL/GenBank/DDBJ databases">
        <authorList>
            <person name="Pain A."/>
        </authorList>
    </citation>
    <scope>NUCLEOTIDE SEQUENCE</scope>
    <source>
        <strain evidence="9">1802A</strain>
    </source>
</reference>
<dbReference type="CDD" id="cd07394">
    <property type="entry name" value="MPP_Vps29"/>
    <property type="match status" value="1"/>
</dbReference>
<keyword evidence="5" id="KW-0378">Hydrolase</keyword>
<organism evidence="9 10">
    <name type="scientific">Babesia divergens</name>
    <dbReference type="NCBI Taxonomy" id="32595"/>
    <lineage>
        <taxon>Eukaryota</taxon>
        <taxon>Sar</taxon>
        <taxon>Alveolata</taxon>
        <taxon>Apicomplexa</taxon>
        <taxon>Aconoidasida</taxon>
        <taxon>Piroplasmida</taxon>
        <taxon>Babesiidae</taxon>
        <taxon>Babesia</taxon>
    </lineage>
</organism>
<evidence type="ECO:0000256" key="6">
    <source>
        <dbReference type="ARBA" id="ARBA00022927"/>
    </source>
</evidence>
<evidence type="ECO:0000256" key="2">
    <source>
        <dbReference type="ARBA" id="ARBA00017767"/>
    </source>
</evidence>
<evidence type="ECO:0000256" key="1">
    <source>
        <dbReference type="ARBA" id="ARBA00005945"/>
    </source>
</evidence>
<comment type="caution">
    <text evidence="9">The sequence shown here is derived from an EMBL/GenBank/DDBJ whole genome shotgun (WGS) entry which is preliminary data.</text>
</comment>
<keyword evidence="4" id="KW-0479">Metal-binding</keyword>
<reference evidence="9" key="1">
    <citation type="journal article" date="2014" name="Nucleic Acids Res.">
        <title>The evolutionary dynamics of variant antigen genes in Babesia reveal a history of genomic innovation underlying host-parasite interaction.</title>
        <authorList>
            <person name="Jackson A.P."/>
            <person name="Otto T.D."/>
            <person name="Darby A."/>
            <person name="Ramaprasad A."/>
            <person name="Xia D."/>
            <person name="Echaide I.E."/>
            <person name="Farber M."/>
            <person name="Gahlot S."/>
            <person name="Gamble J."/>
            <person name="Gupta D."/>
            <person name="Gupta Y."/>
            <person name="Jackson L."/>
            <person name="Malandrin L."/>
            <person name="Malas T.B."/>
            <person name="Moussa E."/>
            <person name="Nair M."/>
            <person name="Reid A.J."/>
            <person name="Sanders M."/>
            <person name="Sharma J."/>
            <person name="Tracey A."/>
            <person name="Quail M.A."/>
            <person name="Weir W."/>
            <person name="Wastling J.M."/>
            <person name="Hall N."/>
            <person name="Willadsen P."/>
            <person name="Lingelbach K."/>
            <person name="Shiels B."/>
            <person name="Tait A."/>
            <person name="Berriman M."/>
            <person name="Allred D.R."/>
            <person name="Pain A."/>
        </authorList>
    </citation>
    <scope>NUCLEOTIDE SEQUENCE</scope>
    <source>
        <strain evidence="9">1802A</strain>
    </source>
</reference>
<protein>
    <recommendedName>
        <fullName evidence="2 7">Vacuolar protein sorting-associated protein 29</fullName>
    </recommendedName>
</protein>
<evidence type="ECO:0000256" key="3">
    <source>
        <dbReference type="ARBA" id="ARBA00022448"/>
    </source>
</evidence>
<name>A0AAD9LEI9_BABDI</name>
<evidence type="ECO:0000256" key="5">
    <source>
        <dbReference type="ARBA" id="ARBA00022801"/>
    </source>
</evidence>
<dbReference type="GO" id="GO:0031410">
    <property type="term" value="C:cytoplasmic vesicle"/>
    <property type="evidence" value="ECO:0007669"/>
    <property type="project" value="UniProtKB-ARBA"/>
</dbReference>
<evidence type="ECO:0000313" key="9">
    <source>
        <dbReference type="EMBL" id="KAK1932724.1"/>
    </source>
</evidence>
<dbReference type="FunFam" id="3.60.21.10:FF:000015">
    <property type="entry name" value="Vacuolar protein sorting-associated protein 29"/>
    <property type="match status" value="1"/>
</dbReference>
<dbReference type="AlphaFoldDB" id="A0AAD9LEI9"/>
<feature type="domain" description="Calcineurin-like phosphoesterase" evidence="8">
    <location>
        <begin position="12"/>
        <end position="163"/>
    </location>
</feature>
<dbReference type="PROSITE" id="PS01269">
    <property type="entry name" value="UPF0025"/>
    <property type="match status" value="1"/>
</dbReference>
<evidence type="ECO:0000313" key="10">
    <source>
        <dbReference type="Proteomes" id="UP001195914"/>
    </source>
</evidence>
<dbReference type="InterPro" id="IPR020935">
    <property type="entry name" value="PdiEstase_YfcE_CS"/>
</dbReference>
<dbReference type="SUPFAM" id="SSF56300">
    <property type="entry name" value="Metallo-dependent phosphatases"/>
    <property type="match status" value="1"/>
</dbReference>
<keyword evidence="3" id="KW-0813">Transport</keyword>
<dbReference type="NCBIfam" id="TIGR00040">
    <property type="entry name" value="yfcE"/>
    <property type="match status" value="1"/>
</dbReference>
<dbReference type="GO" id="GO:0005829">
    <property type="term" value="C:cytosol"/>
    <property type="evidence" value="ECO:0007669"/>
    <property type="project" value="GOC"/>
</dbReference>
<keyword evidence="10" id="KW-1185">Reference proteome</keyword>
<dbReference type="GO" id="GO:0016787">
    <property type="term" value="F:hydrolase activity"/>
    <property type="evidence" value="ECO:0007669"/>
    <property type="project" value="UniProtKB-KW"/>
</dbReference>
<dbReference type="InterPro" id="IPR029052">
    <property type="entry name" value="Metallo-depent_PP-like"/>
</dbReference>